<name>A0A3P7L672_DIBLA</name>
<feature type="domain" description="FUZ/MON1/HPS1 third Longin" evidence="2">
    <location>
        <begin position="1"/>
        <end position="57"/>
    </location>
</feature>
<dbReference type="EMBL" id="UYRU01046337">
    <property type="protein sequence ID" value="VDN09070.1"/>
    <property type="molecule type" value="Genomic_DNA"/>
</dbReference>
<proteinExistence type="inferred from homology"/>
<dbReference type="GO" id="GO:0006623">
    <property type="term" value="P:protein targeting to vacuole"/>
    <property type="evidence" value="ECO:0007669"/>
    <property type="project" value="InterPro"/>
</dbReference>
<dbReference type="AlphaFoldDB" id="A0A3P7L672"/>
<dbReference type="PRINTS" id="PR01546">
    <property type="entry name" value="YEAST73DUF"/>
</dbReference>
<organism evidence="3 4">
    <name type="scientific">Dibothriocephalus latus</name>
    <name type="common">Fish tapeworm</name>
    <name type="synonym">Diphyllobothrium latum</name>
    <dbReference type="NCBI Taxonomy" id="60516"/>
    <lineage>
        <taxon>Eukaryota</taxon>
        <taxon>Metazoa</taxon>
        <taxon>Spiralia</taxon>
        <taxon>Lophotrochozoa</taxon>
        <taxon>Platyhelminthes</taxon>
        <taxon>Cestoda</taxon>
        <taxon>Eucestoda</taxon>
        <taxon>Diphyllobothriidea</taxon>
        <taxon>Diphyllobothriidae</taxon>
        <taxon>Dibothriocephalus</taxon>
    </lineage>
</organism>
<evidence type="ECO:0000313" key="4">
    <source>
        <dbReference type="Proteomes" id="UP000281553"/>
    </source>
</evidence>
<gene>
    <name evidence="3" type="ORF">DILT_LOCUS4901</name>
</gene>
<dbReference type="Pfam" id="PF19038">
    <property type="entry name" value="Fuz_longin_3"/>
    <property type="match status" value="1"/>
</dbReference>
<protein>
    <recommendedName>
        <fullName evidence="2">FUZ/MON1/HPS1 third Longin domain-containing protein</fullName>
    </recommendedName>
</protein>
<sequence>MHCSLHPLSSLFIASDTEVFVGSRTNDYDVYITMEPFVEKVEAFETVKKMIKWINSRKQRLFILYSPTF</sequence>
<evidence type="ECO:0000256" key="1">
    <source>
        <dbReference type="ARBA" id="ARBA00008968"/>
    </source>
</evidence>
<keyword evidence="4" id="KW-1185">Reference proteome</keyword>
<dbReference type="InterPro" id="IPR004353">
    <property type="entry name" value="Mon1"/>
</dbReference>
<evidence type="ECO:0000259" key="2">
    <source>
        <dbReference type="Pfam" id="PF19038"/>
    </source>
</evidence>
<reference evidence="3 4" key="1">
    <citation type="submission" date="2018-11" db="EMBL/GenBank/DDBJ databases">
        <authorList>
            <consortium name="Pathogen Informatics"/>
        </authorList>
    </citation>
    <scope>NUCLEOTIDE SEQUENCE [LARGE SCALE GENOMIC DNA]</scope>
</reference>
<dbReference type="GO" id="GO:0016192">
    <property type="term" value="P:vesicle-mediated transport"/>
    <property type="evidence" value="ECO:0007669"/>
    <property type="project" value="InterPro"/>
</dbReference>
<evidence type="ECO:0000313" key="3">
    <source>
        <dbReference type="EMBL" id="VDN09070.1"/>
    </source>
</evidence>
<comment type="similarity">
    <text evidence="1">Belongs to the MON1/SAND family.</text>
</comment>
<dbReference type="InterPro" id="IPR043970">
    <property type="entry name" value="FUZ/MON1/HPS1_longin_3"/>
</dbReference>
<dbReference type="Proteomes" id="UP000281553">
    <property type="component" value="Unassembled WGS sequence"/>
</dbReference>
<accession>A0A3P7L672</accession>